<keyword evidence="4" id="KW-1185">Reference proteome</keyword>
<dbReference type="PANTHER" id="PTHR33055:SF16">
    <property type="entry name" value="TRANSPOSASE FOR INSERTION SEQUENCE ELEMENT IS1547"/>
    <property type="match status" value="1"/>
</dbReference>
<dbReference type="EMBL" id="SMKP01000416">
    <property type="protein sequence ID" value="TDD00158.1"/>
    <property type="molecule type" value="Genomic_DNA"/>
</dbReference>
<feature type="domain" description="Transposase IS110-like N-terminal" evidence="1">
    <location>
        <begin position="22"/>
        <end position="168"/>
    </location>
</feature>
<dbReference type="Pfam" id="PF01548">
    <property type="entry name" value="DEDD_Tnp_IS110"/>
    <property type="match status" value="1"/>
</dbReference>
<dbReference type="InterPro" id="IPR047650">
    <property type="entry name" value="Transpos_IS110"/>
</dbReference>
<name>A0A4R4V4V6_9ACTN</name>
<dbReference type="RefSeq" id="WP_132520757.1">
    <property type="nucleotide sequence ID" value="NZ_SMKP01000416.1"/>
</dbReference>
<evidence type="ECO:0000259" key="1">
    <source>
        <dbReference type="Pfam" id="PF01548"/>
    </source>
</evidence>
<accession>A0A4R4V4V6</accession>
<dbReference type="AlphaFoldDB" id="A0A4R4V4V6"/>
<sequence length="366" mass="39381">MTASTDDHTNAADVEAREEIVLGVDTHADMHVAAVITVMGVLMGTQAFPATADGYAALLSWASGHGRLRRAGVEGTSSHGTALNRYLRRHDLRVLEVNRPDRARRRRRGKTDAVDAENAARAVLSQEAAAIAKTGDGPVEMIRMLKVARDSAVKARTQAINQLRAVLMRADSALRDALAGLGSVTLIRTCADLPAAEHRTIDDAARGVLRMLARRILALTEEARAHERTLVAIITECAPKLLQQYGIGPDTAAALLITAGDNPDRLGSEAAFAALCGVNPIEASSGKTVRHRLNRGADRRSNSALYTIVVTRLGRDARTRAYAERRTTEGKSKKEIIRCLKRYVAREVFPIITAALSPARTPPAAA</sequence>
<protein>
    <submittedName>
        <fullName evidence="3">IS110 family transposase</fullName>
    </submittedName>
</protein>
<dbReference type="PANTHER" id="PTHR33055">
    <property type="entry name" value="TRANSPOSASE FOR INSERTION SEQUENCE ELEMENT IS1111A"/>
    <property type="match status" value="1"/>
</dbReference>
<evidence type="ECO:0000313" key="4">
    <source>
        <dbReference type="Proteomes" id="UP000294543"/>
    </source>
</evidence>
<feature type="domain" description="Transposase IS116/IS110/IS902 C-terminal" evidence="2">
    <location>
        <begin position="241"/>
        <end position="322"/>
    </location>
</feature>
<dbReference type="InterPro" id="IPR003346">
    <property type="entry name" value="Transposase_20"/>
</dbReference>
<dbReference type="Proteomes" id="UP000294543">
    <property type="component" value="Unassembled WGS sequence"/>
</dbReference>
<proteinExistence type="predicted"/>
<dbReference type="InterPro" id="IPR002525">
    <property type="entry name" value="Transp_IS110-like_N"/>
</dbReference>
<evidence type="ECO:0000313" key="3">
    <source>
        <dbReference type="EMBL" id="TDD00158.1"/>
    </source>
</evidence>
<dbReference type="Pfam" id="PF02371">
    <property type="entry name" value="Transposase_20"/>
    <property type="match status" value="1"/>
</dbReference>
<dbReference type="OrthoDB" id="4337860at2"/>
<dbReference type="NCBIfam" id="NF033542">
    <property type="entry name" value="transpos_IS110"/>
    <property type="match status" value="1"/>
</dbReference>
<dbReference type="GO" id="GO:0003677">
    <property type="term" value="F:DNA binding"/>
    <property type="evidence" value="ECO:0007669"/>
    <property type="project" value="InterPro"/>
</dbReference>
<comment type="caution">
    <text evidence="3">The sequence shown here is derived from an EMBL/GenBank/DDBJ whole genome shotgun (WGS) entry which is preliminary data.</text>
</comment>
<dbReference type="GO" id="GO:0006313">
    <property type="term" value="P:DNA transposition"/>
    <property type="evidence" value="ECO:0007669"/>
    <property type="project" value="InterPro"/>
</dbReference>
<organism evidence="3 4">
    <name type="scientific">Nonomuraea diastatica</name>
    <dbReference type="NCBI Taxonomy" id="1848329"/>
    <lineage>
        <taxon>Bacteria</taxon>
        <taxon>Bacillati</taxon>
        <taxon>Actinomycetota</taxon>
        <taxon>Actinomycetes</taxon>
        <taxon>Streptosporangiales</taxon>
        <taxon>Streptosporangiaceae</taxon>
        <taxon>Nonomuraea</taxon>
    </lineage>
</organism>
<dbReference type="GO" id="GO:0004803">
    <property type="term" value="F:transposase activity"/>
    <property type="evidence" value="ECO:0007669"/>
    <property type="project" value="InterPro"/>
</dbReference>
<reference evidence="3 4" key="1">
    <citation type="submission" date="2019-03" db="EMBL/GenBank/DDBJ databases">
        <title>Draft genome sequences of novel Actinobacteria.</title>
        <authorList>
            <person name="Sahin N."/>
            <person name="Ay H."/>
            <person name="Saygin H."/>
        </authorList>
    </citation>
    <scope>NUCLEOTIDE SEQUENCE [LARGE SCALE GENOMIC DNA]</scope>
    <source>
        <strain evidence="3 4">KC712</strain>
    </source>
</reference>
<evidence type="ECO:0000259" key="2">
    <source>
        <dbReference type="Pfam" id="PF02371"/>
    </source>
</evidence>
<gene>
    <name evidence="3" type="ORF">E1294_51950</name>
</gene>